<dbReference type="eggNOG" id="COG2311">
    <property type="taxonomic scope" value="Bacteria"/>
</dbReference>
<keyword evidence="1" id="KW-0812">Transmembrane</keyword>
<feature type="transmembrane region" description="Helical" evidence="1">
    <location>
        <begin position="290"/>
        <end position="315"/>
    </location>
</feature>
<dbReference type="InterPro" id="IPR007349">
    <property type="entry name" value="DUF418"/>
</dbReference>
<feature type="transmembrane region" description="Helical" evidence="1">
    <location>
        <begin position="111"/>
        <end position="143"/>
    </location>
</feature>
<evidence type="ECO:0000313" key="3">
    <source>
        <dbReference type="EMBL" id="AER55961.1"/>
    </source>
</evidence>
<proteinExistence type="predicted"/>
<dbReference type="PANTHER" id="PTHR30590">
    <property type="entry name" value="INNER MEMBRANE PROTEIN"/>
    <property type="match status" value="1"/>
</dbReference>
<feature type="transmembrane region" description="Helical" evidence="1">
    <location>
        <begin position="365"/>
        <end position="386"/>
    </location>
</feature>
<dbReference type="PANTHER" id="PTHR30590:SF2">
    <property type="entry name" value="INNER MEMBRANE PROTEIN"/>
    <property type="match status" value="1"/>
</dbReference>
<dbReference type="AlphaFoldDB" id="G7URT3"/>
<dbReference type="EMBL" id="CP003093">
    <property type="protein sequence ID" value="AER55961.1"/>
    <property type="molecule type" value="Genomic_DNA"/>
</dbReference>
<reference evidence="3 4" key="1">
    <citation type="journal article" date="2012" name="J. Bacteriol.">
        <title>Complete Genome Sequence of the BTEX-Degrading Bacterium Pseudoxanthomonas spadix BD-a59.</title>
        <authorList>
            <person name="Lee S.H."/>
            <person name="Jin H.M."/>
            <person name="Lee H.J."/>
            <person name="Kim J.M."/>
            <person name="Jeon C.O."/>
        </authorList>
    </citation>
    <scope>NUCLEOTIDE SEQUENCE [LARGE SCALE GENOMIC DNA]</scope>
    <source>
        <strain evidence="3 4">BD-a59</strain>
    </source>
</reference>
<feature type="transmembrane region" description="Helical" evidence="1">
    <location>
        <begin position="327"/>
        <end position="353"/>
    </location>
</feature>
<sequence length="412" mass="43299">MRADTRAGQPAAPLPPMARVAALDVLRGLALLGILLMNLEGFAGPPAQMGTGIDPAWRGLDRWADAAIYVLVQGKFVALFSLLFGAGFAAMAARAEGEGWPLSQVWLRRCIGLLLIGLAHALLLWSGDILVTYALCGLVLLAFREVLGGLLAWVGAGVFLIPAGVSLLAGLAEPALAGSAQWQHALQAQAAHVAEVTRAQVLAYGHGDFAMATAQRLRDLGQSLSVLPITGAQVLGLFLIGPWLGQVLARPQAHARALAWMRQGALPLGLGMTLVSVWLAPWIAPGRADLRAGLAAALMLAASLPLCLGYIGWTLRWLAHPASARLAGLLAAAGRLALSNYLLQSLVCVGVFYGYGMGAFGLGRAWQVALGFGLFALQLLVSRWWLARAAMGPAEWLLRAAAYARAPGRRAS</sequence>
<feature type="transmembrane region" description="Helical" evidence="1">
    <location>
        <begin position="226"/>
        <end position="244"/>
    </location>
</feature>
<keyword evidence="4" id="KW-1185">Reference proteome</keyword>
<feature type="transmembrane region" description="Helical" evidence="1">
    <location>
        <begin position="150"/>
        <end position="172"/>
    </location>
</feature>
<evidence type="ECO:0000313" key="4">
    <source>
        <dbReference type="Proteomes" id="UP000005870"/>
    </source>
</evidence>
<feature type="domain" description="DUF418" evidence="2">
    <location>
        <begin position="246"/>
        <end position="404"/>
    </location>
</feature>
<dbReference type="STRING" id="1045855.DSC_06550"/>
<keyword evidence="1" id="KW-0472">Membrane</keyword>
<feature type="transmembrane region" description="Helical" evidence="1">
    <location>
        <begin position="66"/>
        <end position="91"/>
    </location>
</feature>
<name>G7URT3_PSEUP</name>
<evidence type="ECO:0000256" key="1">
    <source>
        <dbReference type="SAM" id="Phobius"/>
    </source>
</evidence>
<dbReference type="Proteomes" id="UP000005870">
    <property type="component" value="Chromosome"/>
</dbReference>
<dbReference type="InterPro" id="IPR052529">
    <property type="entry name" value="Bact_Transport_Assoc"/>
</dbReference>
<gene>
    <name evidence="3" type="ordered locus">DSC_06550</name>
</gene>
<dbReference type="KEGG" id="psd:DSC_06550"/>
<keyword evidence="1" id="KW-1133">Transmembrane helix</keyword>
<dbReference type="RefSeq" id="WP_014160138.1">
    <property type="nucleotide sequence ID" value="NC_016147.2"/>
</dbReference>
<evidence type="ECO:0000259" key="2">
    <source>
        <dbReference type="Pfam" id="PF04235"/>
    </source>
</evidence>
<protein>
    <submittedName>
        <fullName evidence="3">Transport protein</fullName>
    </submittedName>
</protein>
<dbReference type="OrthoDB" id="9807744at2"/>
<accession>G7URT3</accession>
<dbReference type="Pfam" id="PF04235">
    <property type="entry name" value="DUF418"/>
    <property type="match status" value="1"/>
</dbReference>
<organism evidence="3 4">
    <name type="scientific">Pseudoxanthomonas spadix (strain BD-a59)</name>
    <dbReference type="NCBI Taxonomy" id="1045855"/>
    <lineage>
        <taxon>Bacteria</taxon>
        <taxon>Pseudomonadati</taxon>
        <taxon>Pseudomonadota</taxon>
        <taxon>Gammaproteobacteria</taxon>
        <taxon>Lysobacterales</taxon>
        <taxon>Lysobacteraceae</taxon>
        <taxon>Pseudoxanthomonas</taxon>
    </lineage>
</organism>
<feature type="transmembrane region" description="Helical" evidence="1">
    <location>
        <begin position="265"/>
        <end position="284"/>
    </location>
</feature>
<dbReference type="HOGENOM" id="CLU_039610_0_0_6"/>